<dbReference type="PANTHER" id="PTHR45527:SF16">
    <property type="entry name" value="NONRIBOSOMAL PEPTIDE SYNTHASE ATNA-RELATED"/>
    <property type="match status" value="1"/>
</dbReference>
<dbReference type="GO" id="GO:0031177">
    <property type="term" value="F:phosphopantetheine binding"/>
    <property type="evidence" value="ECO:0007669"/>
    <property type="project" value="InterPro"/>
</dbReference>
<evidence type="ECO:0000256" key="1">
    <source>
        <dbReference type="ARBA" id="ARBA00022450"/>
    </source>
</evidence>
<dbReference type="GO" id="GO:0005737">
    <property type="term" value="C:cytoplasm"/>
    <property type="evidence" value="ECO:0007669"/>
    <property type="project" value="TreeGrafter"/>
</dbReference>
<feature type="domain" description="Carrier" evidence="6">
    <location>
        <begin position="2846"/>
        <end position="2922"/>
    </location>
</feature>
<dbReference type="GO" id="GO:0016874">
    <property type="term" value="F:ligase activity"/>
    <property type="evidence" value="ECO:0007669"/>
    <property type="project" value="UniProtKB-KW"/>
</dbReference>
<protein>
    <recommendedName>
        <fullName evidence="6">Carrier domain-containing protein</fullName>
    </recommendedName>
</protein>
<evidence type="ECO:0000256" key="2">
    <source>
        <dbReference type="ARBA" id="ARBA00022553"/>
    </source>
</evidence>
<accession>A0A1L9V5W5</accession>
<dbReference type="GO" id="GO:0043041">
    <property type="term" value="P:amino acid activation for nonribosomal peptide biosynthetic process"/>
    <property type="evidence" value="ECO:0007669"/>
    <property type="project" value="TreeGrafter"/>
</dbReference>
<dbReference type="CDD" id="cd19534">
    <property type="entry name" value="E_NRPS"/>
    <property type="match status" value="2"/>
</dbReference>
<feature type="domain" description="Carrier" evidence="6">
    <location>
        <begin position="1773"/>
        <end position="1849"/>
    </location>
</feature>
<dbReference type="Pfam" id="PF00550">
    <property type="entry name" value="PP-binding"/>
    <property type="match status" value="5"/>
</dbReference>
<dbReference type="FunFam" id="3.40.50.12780:FF:000014">
    <property type="entry name" value="Nonribosomal peptide synthetase 1"/>
    <property type="match status" value="3"/>
</dbReference>
<sequence length="6421" mass="710816">MDYWQEYLQGMKQCRFPTLSNHPPTEVDFETIDLRFNDGSELLEFCERENISLINVIQLAWAIILKCYTGDEEVCFGYTTEERNLLIARLDLAEQPVARDLLQENERTLAQSVINQRCPLGKVYQSLGFPGTVPFNSLVTSCKAPEKEILLQLEEHQQTQFDLILNVIAGNREVDVSLIYRTPMLPGSMGNSLAGSLTTVLLDIAKHTDKPVSALTVASPSDYHQMVRWNSPLAGPSDTCIHDLIHKVFRRQPERPAVYSWDGQLTYQELWDCSSQLCQYLQSRGIGSEMPVPICMDKSPLTIASILAVLRAGGTCVLIDPNTAIERLRGILEENPPLLILLSPSTAHLDFKVGAEKIIVSPATLPQLSATQYFPPFVKPSDAAFIYYTSGSTGRPKGIIAQHNGIGTGVLEYSRVTNITPDSRVLQFASYSWSMSMVETLMTLVRGGCVCLPSEHTKINDLKKFILDAQVTMCSFTPSVLRLFKPTDFPGVQTISLIGEPLTQDIVDVWASQVHLINAYGPTEGGPIASGLLVKPEKWKTGDVGKATPGAVWIVNPSSSNQPLPIGAVGEVLIQGPTVARGYLKRPEATEVVFIPRPSWLPAAELEEQQHRFYLSGDLARHNLDGSLRFIGRKDRQVKINGQRIELEEVEVHVRRTLSATQDVVVEAIQPAEEPTSKMLVAFVAPKEPEMEGAALVSSDDDFVSNVVTLRSRLQDTIPRYMIPQFFLQISHICKNKSGKVDRGRITQLVHGLSRQGLEALVGSSRDKAQPTTENENLVQAVWAECLKVSPKEIGRHQNFFSLGGESLVAMKVVSRMRSLGFKIAFADLFNRPTLVALAQALQKDNKAVDEYQSFSLISGEEKVETVHQVVQNCGVSHGDIEDIYPCTALQTGLISLTARQSGLYVAQYAYRLSEGCELKRLVEAWRVVVDKNPILRTRIIQSRSGRMLQVVLKRESDCVTVTSGRDEDIPEVNHRSYGLGTPLMDCTIRTRDDGRFLILTGHHSVYDGWSLSQLVEQLESAYAGQVLESPAFSGFLQYLHELESSASDNFWRSEFANLSCSTFPPKNLSKQTGVPSFQMVKHSTALPSVRSEFTMSTVIRLAWALVLADYTSSPDVVFGSTVAGRSAPVEGIERMTGPTIATVPLRVTIDPEASVHQSLSHLQARSIAMIPHEQTGLQGIRAISPEAHVACQFRNTLVVEQEQHDAYRPSLLHRAAEKTNTMSEVFEYPLSVACYARDGEILVQGVFNTQMLDHERVSTLLQHLGHLVQEILQNSTKKLGVKPEMVIPIYLPKSKWTPVAMLAVMRSGGAFVLMDIMTPVERLKVISSQIDPPVVLTQTSLGLVASTIAPSTIHIDSAEWQMPSQDENVWRSSGVEPSNIVYVVFTSGSTGIPKGVVIEHRSFATSVLSMARARQINTTTRTLQFSSYTFDVTFMEHLATFVAGGCLCIPSLSTRDNDLAQTAREFQVNLMAITPSVAALLRPQEIPTLRVLVLGGEAMTPELLATWADSVMLINGYGPAECCVEFCSNDKITKKSNPRNIGSSHTGFAWVVKPDNHDKLAPIHTVGELVIESPTIARGYLRDEAKTAASFIWNPRWIEHFPSSSRARRFYKTGDLVKYEPDGSLVYVGRKDTQVKLRGQRVELGEVEYHLRSSFPEAQRVMAEVITPQDETRPPALMAFVEVPGICNPVQSPSISIFAAPSHGFRSLVQRAEPQLREKLTTAMVPSIFLPVHSIPLMPSGKIDRRNLQNHASLLTRKEIISYTAAEKHRRPPSTAAEQLICSLCAQVLKVPVEEVGMDDSFFELGGDSISAIRLVGAAREAHHQLQVTDIFAEPVLGNLYHRLSKQLGFQNIVAPFSILEQSETASLRSLAVTQCSVSPDQIEDIYPATALQEGLMALSVKQKGAYITQLPVRLPDNVDITRLQGAWQSTLAANDILRTRLVQAETGRLYQVVLNVAVDRLEATSLDEYLAGEGQLEVRLGQPLGHFAIVRDIQRGSIYLVLTLHHALYDGWSVPLLFQDLEAAYDGRALSPRRFSPFIEYLSRSESKAIADFWIEEFQGLSCSQFPSLPSDHYIPSPTEEAEYTTPLAQSASQYTLSTVLRLAWATVISTYTDSDDVVFGITVAGRNAPVAKIEEMTGPTIATIPLRFQINPEQKTQEALETIQMNAARVIPFQQTGLHNIRTFSPDTALACQFQSLLVVQPPNSEKPELSDLILEVVDKDSTAAFDSYAINIVCEPTDEAVTFQARFDGQVIDPAIMQMILFQFGHVTNSILQHCEYSGDLRGISSWGMNKLQQWNANLPEPFRACVQDPILSHSQRSPDSLAVDAWDGQLTFRELDELSLRLATHLIANGVCREQFVPILLDKSMFTPVAILGVMRAGGAFALMDTSQPTARLRYLSHQMDATLIVTSEACARMAKELVSSTVVLSPQAINTWETSFPKLSVSEPNQALYCIFTSGSTGEPKGVIISHSSFATTMLALGEKARLTPATRYFQFASYAFDVSVSDHLTPLMHGACICIPSKEQVKNALGPTIKQFQPTAFDLTPSLARIIDPDDASSAKLIMLGGEGMVKGDIDKWHGHVQLLNGYGPAECSINCVTRATVSRDTNPNDIGYGTGAVCWVTDPTDHRRLLPIGAIGELVIEGPAVGKRYLKDPEKTAAQFVTNIPWLQAFRGQDEVRAYKTGDLVQQQADGSLRYIGRKDMQVKVRGQRIELGEVEYYVQRSIEMDGQDATVAAEAVRLSHNGIQSMLVAFIATGNDQPTVDTAPFALLPSVKEFRTLAHRVEQRLRDMVPTYMIPSVFLPVNHIPLSRSGKIDRKSLQASIKLLSRSELASYIATREQKRMPETETQRNLQAICAKVLNIPPEEIGLDDTFLSLGGDSISAMSFVARCRAQKIVLTVQQVFERASIKQLASLARSSGVDLAQATETVDAPFGLSPIQRLFFETTHEGLNQYNQSFFLRFRREVSVQRVKSAVQAVVQRHSMLRARFSLCNDQWTQKITADAEGSYRITARQIHGFADVEKCALDSQQCLDIKAGPLMAVDLFDVSNHGLYIFLVAHHLVVDLVSWRIILSDLEEFINGNYFSTAPAPLSFQTWYNLEAEYARHNLLPHEVLPDVSTIQDTSVDYNTYWGLTGHSIITADMSTMEFLLDKTSSEILLGSANHAFQTYPVELFQAALVFSFMEAFPDRNPPVIHSEGHGRETWDSSIDLSQTVGWFTTIWPTPVTVTRGHSLVEVVQRTKDARRQMHKNGWAYFTSQYLHPEGPSVFPSTSPVEVVFNYHGSYQQLEDHAALLQPVPHQKYDHFDMAAETHQIQLFDVSMKVQDGELVVRFTYNRQMPLDRVAQWSSAFKASLQEASRVLPSLSPRLTPSDVPLLSTGYQNLQQLIDSVNAARGPGTDGQIETAYPCLAIQQGILLSQARDPNSYVTRSTWDVRPRDPSEPMDVNRLLHGWDCVVERNPALRTIFVDGAAAGSWLQIVLRKAAGKVSVFDTPEASRQAARPPINNAYPWELTVTITSPTATICELVLNHALADATSTEVITQQLIGAYDDQPMGVPSLAMREYVAYVQSLPPKAGIDFWKEYLTGVEPCLLQTTEASGPTKGVPYTIDRALDRRSQYQTFCDQHGVTLFNLAQVAWGLVLRYYTGSDSVCFGYLASSRSTPVADMESAVGPFINMFLSRMELTAESSIVSNLESNRSDFLRCLEHQHTSLAEIYHSLGLSGGTLFNTGISFLPEPENSPSTSRLVMTPIDGEDPTEYDVTVNISTSGDQLTYSLHYNSDSVGASQAENLVNTFEKALDGLVTPASSTISDISLLSDEHLERLYQWNHTIPPAESYFVHEVIERNFQSSPSAPAICAWDGELSYAELNELSSHLGNVLVENGVGPNQIVPVHFEKTKWTTVAIVAILRAGGAFVLLDASHPLAHLQAICQDVGARLVVSSATQAATSRLLENTVIVGEEESLSWPAKAMLSRAEKATPSNLAYVIFTSGTTGKPKGVMVEHAAYCTSAKAMSTALSLNSSSRVFQFASYAFDASIAETLACLMAGACLCVPSDSQRSDSLNETIQQYQVTFMTITPSLSRLIEPSQVPSVNTVTLVGEAMTATDVATWSSYASVCNGYGPAECAVSASFNPSVANTGPLNIGFRGGSVGWVVDPNNHDCLMPIGAVGELLIEGPILARGYLNDPIKTAVSFIEDPQWLRQFRTGGKGRLYKTGDLVVYEPDGSMRFIGRKDGQIKLRGQRIELGHVEHHVLQCFDDTEDVAISLVTLTEGNRQPFLVAFIKQTGGNTIPSHSGLFYPPSQAFATQVLTAQERLHKSLPAHMHPSAFLPVSHIPLSRSGKRDHRRLSHHASQLSRKQLESYATAGVKSKRSPETEIERHVQRLWADVLNLDVQDIGTSDSFFHLGGDSITAMRFVAQCRAQQLFVTIQDVMRFKSIVELAPRIRVGTVPQQFSREAQGRLFILSPVQQVFFDRLPHGQNHLNQSFFVRIARPLPPGRLAQAVEAVVRKHSMLRARFRKTGQGWRQMISSNVTQSYRYRSCPLSHEMDLAQCTSNSQKSINITDGPVLAVDHITIGAGEYLFLVAHHMVVDLVSWRIIFGDLETLLAGSTVPSNDYLSFQTWCHLQADYVKSHVPPNTTLPSLPDLHRLDEAVHDFWGLSGKSNMFEDVCSRRFNLDTTLTEALLGPANGSLQTKPVELFHVALLYSFVQTFPERVPPIIWNEGHGREAWDTSLDLSQTVGWFTTLWPSAIMVNPQHSLMDVIRLVKDARRQIRSNGWAYFASRYLHPDGPKMLQTKQPVEVTMNYQGRYQQLERADATLQGALSQYLADDVPSSLPRGEVFAVDISVSFSSIQVELTYNKHALHQDRIQQWITNCNHALVKLADQLPQASRLYTLTDFPLMQMSYSELEEFTTEILPRANVCLSEVESAYPCSPIQRGMMFGQVKNPLYYAVLQAWEVSSTHPSKPVDPLRLRDAWLQVVTRHPVLRTVFVESPCSGRLSDQVVLKSSPGTITVVDPQDSDCTSTTPRGDRMRSPWSIKMTPSATGKVLCEFTITHTLMDGESSGPLMRDLLLAYDGRPFQSPALAYSDYMAYLQSIDHKSISTYWGDYLHGIEPCLFPAIAQPREERSLHRIEKTLGIGAREVRKFCESRDLTLLTLFQVAWALVLRCYVSSENICFGYLTSGRDIPLPGIETAVGPFINMLVCRLQVERSMSIASLLKTNQEKSMDNLAHQHCSLVDIQHELNVPGRSLFNTMFSLQITSSTSFGAEEKQSVSIQHIESEDPTEYDVALNVAVGSEEVGVGISYYDSTLSSYQANVVCDTVIQAVKNIIENPDQTVDEADLLSEECITLIKQWNSETLHAETSCLHDLVLEKCQKTPSAEAVCAWDGSLTYGELNDLSAALSAKLGQLGVGPERFVPLLMEKSMWVAVGILSILRAGGAFILLDESHPTERLRDISDQAQAQVILASPATLAKASELAPQVVVLSGSEVESWTAEPPSLISAPTAQPHHAAFVVFTSGSTGKPKGIVMDHSASAACFLSFGPRSRRDSSSRHLQFSSHAFDISVADYLITFLTGGCVCVPSEAQRANIPEAVAQGRVNHMTTTPTVAQLLHPSQVPTVLVMDLIGEAMTLENIFTWAQSVNLINSYGPAECTIATMREGVVDDPLNIGIPNNCLCWVVARDNHHKLAPVGAVGELLLQGPTLSRGYLRNERATREAFIESPSWLHRMRSDACDLGQMYKTGDLVQYLPDGSLKYFGRKGSQVKLHGQRIELAEVEHHVHPHFPDAHNVVADVLVSPSTKHPVLIAFIAQSAPVDGETSTISFLQRSQEFLQAAQNTKSKLMEIVPRFMVPGFFIPLESIPLSKAGKTHRRLLREAASRLSWNEMYSQLPDSAAKPLPTTRMERKLLDVCSHTLGVDSASIGMEDDFFQLGGDSLNAMKLVSRLRAEDLSLTVATVFHAPVLRNLAEFIKSSTDTDQKTNLESQSSVWLDKNSILQDIQWPQRAFQPQEIAVILPTNSRTAVSTTQAFKYVFMEIVAPLNENHLRSACQTLVEKHAILRTLFVEYKEEILQIILHKWPALIADSHTDSRNIMDAAQEWSRQDSLNQQLLGLPPTAFALIRNTPERFAVVIRVSHAQYDGLSIGKFSGDLLDLYQSRPISVPADFATYLQHVHDQQTPSAFSFWRVLLENSMMTPVMASPAPSDQLASVECSQEVPLARPPAGITMATVIKAAWARVQSSFFHRDDIVFGQFVSGRNTVDAELEQVVGNCTNVIPVRVKIPRDRRIRDLLHAIQAQHGQTMAFDTTPFKAIVAKSTSWSDGLDFGSVVHHKSQELADKMLFLEHSWVSRIGMWAPDENPPNHLFLQTTERESNLLFELVTRSDLATEAHLEMLLSETCRLVVAYLDNPDMTVDEIKSKLP</sequence>
<evidence type="ECO:0000256" key="3">
    <source>
        <dbReference type="ARBA" id="ARBA00022598"/>
    </source>
</evidence>
<dbReference type="InterPro" id="IPR010071">
    <property type="entry name" value="AA_adenyl_dom"/>
</dbReference>
<dbReference type="Gene3D" id="3.40.50.980">
    <property type="match status" value="1"/>
</dbReference>
<dbReference type="FunFam" id="3.30.559.30:FF:000002">
    <property type="entry name" value="Nonribosomal peptide synthase Pes1"/>
    <property type="match status" value="2"/>
</dbReference>
<dbReference type="InterPro" id="IPR020845">
    <property type="entry name" value="AMP-binding_CS"/>
</dbReference>
<feature type="domain" description="Carrier" evidence="6">
    <location>
        <begin position="5899"/>
        <end position="5975"/>
    </location>
</feature>
<gene>
    <name evidence="7" type="ORF">ASPGLDRAFT_159391</name>
</gene>
<dbReference type="SUPFAM" id="SSF47336">
    <property type="entry name" value="ACP-like"/>
    <property type="match status" value="5"/>
</dbReference>
<dbReference type="FunFam" id="3.30.559.30:FF:000005">
    <property type="entry name" value="Nonribosomal peptide synthase Pes1"/>
    <property type="match status" value="1"/>
</dbReference>
<dbReference type="InterPro" id="IPR000873">
    <property type="entry name" value="AMP-dep_synth/lig_dom"/>
</dbReference>
<dbReference type="Pfam" id="PF00668">
    <property type="entry name" value="Condensation"/>
    <property type="match status" value="7"/>
</dbReference>
<dbReference type="RefSeq" id="XP_022395930.1">
    <property type="nucleotide sequence ID" value="XM_022542435.1"/>
</dbReference>
<dbReference type="NCBIfam" id="NF003417">
    <property type="entry name" value="PRK04813.1"/>
    <property type="match status" value="5"/>
</dbReference>
<keyword evidence="1" id="KW-0596">Phosphopantetheine</keyword>
<dbReference type="OrthoDB" id="416786at2759"/>
<keyword evidence="4" id="KW-0677">Repeat</keyword>
<dbReference type="STRING" id="1160497.A0A1L9V5W5"/>
<reference evidence="8" key="1">
    <citation type="journal article" date="2017" name="Genome Biol.">
        <title>Comparative genomics reveals high biological diversity and specific adaptations in the industrially and medically important fungal genus Aspergillus.</title>
        <authorList>
            <person name="de Vries R.P."/>
            <person name="Riley R."/>
            <person name="Wiebenga A."/>
            <person name="Aguilar-Osorio G."/>
            <person name="Amillis S."/>
            <person name="Uchima C.A."/>
            <person name="Anderluh G."/>
            <person name="Asadollahi M."/>
            <person name="Askin M."/>
            <person name="Barry K."/>
            <person name="Battaglia E."/>
            <person name="Bayram O."/>
            <person name="Benocci T."/>
            <person name="Braus-Stromeyer S.A."/>
            <person name="Caldana C."/>
            <person name="Canovas D."/>
            <person name="Cerqueira G.C."/>
            <person name="Chen F."/>
            <person name="Chen W."/>
            <person name="Choi C."/>
            <person name="Clum A."/>
            <person name="Dos Santos R.A."/>
            <person name="Damasio A.R."/>
            <person name="Diallinas G."/>
            <person name="Emri T."/>
            <person name="Fekete E."/>
            <person name="Flipphi M."/>
            <person name="Freyberg S."/>
            <person name="Gallo A."/>
            <person name="Gournas C."/>
            <person name="Habgood R."/>
            <person name="Hainaut M."/>
            <person name="Harispe M.L."/>
            <person name="Henrissat B."/>
            <person name="Hilden K.S."/>
            <person name="Hope R."/>
            <person name="Hossain A."/>
            <person name="Karabika E."/>
            <person name="Karaffa L."/>
            <person name="Karanyi Z."/>
            <person name="Krasevec N."/>
            <person name="Kuo A."/>
            <person name="Kusch H."/>
            <person name="LaButti K."/>
            <person name="Lagendijk E.L."/>
            <person name="Lapidus A."/>
            <person name="Levasseur A."/>
            <person name="Lindquist E."/>
            <person name="Lipzen A."/>
            <person name="Logrieco A.F."/>
            <person name="MacCabe A."/>
            <person name="Maekelae M.R."/>
            <person name="Malavazi I."/>
            <person name="Melin P."/>
            <person name="Meyer V."/>
            <person name="Mielnichuk N."/>
            <person name="Miskei M."/>
            <person name="Molnar A.P."/>
            <person name="Mule G."/>
            <person name="Ngan C.Y."/>
            <person name="Orejas M."/>
            <person name="Orosz E."/>
            <person name="Ouedraogo J.P."/>
            <person name="Overkamp K.M."/>
            <person name="Park H.-S."/>
            <person name="Perrone G."/>
            <person name="Piumi F."/>
            <person name="Punt P.J."/>
            <person name="Ram A.F."/>
            <person name="Ramon A."/>
            <person name="Rauscher S."/>
            <person name="Record E."/>
            <person name="Riano-Pachon D.M."/>
            <person name="Robert V."/>
            <person name="Roehrig J."/>
            <person name="Ruller R."/>
            <person name="Salamov A."/>
            <person name="Salih N.S."/>
            <person name="Samson R.A."/>
            <person name="Sandor E."/>
            <person name="Sanguinetti M."/>
            <person name="Schuetze T."/>
            <person name="Sepcic K."/>
            <person name="Shelest E."/>
            <person name="Sherlock G."/>
            <person name="Sophianopoulou V."/>
            <person name="Squina F.M."/>
            <person name="Sun H."/>
            <person name="Susca A."/>
            <person name="Todd R.B."/>
            <person name="Tsang A."/>
            <person name="Unkles S.E."/>
            <person name="van de Wiele N."/>
            <person name="van Rossen-Uffink D."/>
            <person name="Oliveira J.V."/>
            <person name="Vesth T.C."/>
            <person name="Visser J."/>
            <person name="Yu J.-H."/>
            <person name="Zhou M."/>
            <person name="Andersen M.R."/>
            <person name="Archer D.B."/>
            <person name="Baker S.E."/>
            <person name="Benoit I."/>
            <person name="Brakhage A.A."/>
            <person name="Braus G.H."/>
            <person name="Fischer R."/>
            <person name="Frisvad J.C."/>
            <person name="Goldman G.H."/>
            <person name="Houbraken J."/>
            <person name="Oakley B."/>
            <person name="Pocsi I."/>
            <person name="Scazzocchio C."/>
            <person name="Seiboth B."/>
            <person name="vanKuyk P.A."/>
            <person name="Wortman J."/>
            <person name="Dyer P.S."/>
            <person name="Grigoriev I.V."/>
        </authorList>
    </citation>
    <scope>NUCLEOTIDE SEQUENCE [LARGE SCALE GENOMIC DNA]</scope>
    <source>
        <strain evidence="8">CBS 516.65</strain>
    </source>
</reference>
<dbReference type="InterPro" id="IPR020806">
    <property type="entry name" value="PKS_PP-bd"/>
</dbReference>
<evidence type="ECO:0000256" key="4">
    <source>
        <dbReference type="ARBA" id="ARBA00022737"/>
    </source>
</evidence>
<dbReference type="EMBL" id="KV878920">
    <property type="protein sequence ID" value="OJJ79232.1"/>
    <property type="molecule type" value="Genomic_DNA"/>
</dbReference>
<dbReference type="InterPro" id="IPR036736">
    <property type="entry name" value="ACP-like_sf"/>
</dbReference>
<dbReference type="GO" id="GO:0044550">
    <property type="term" value="P:secondary metabolite biosynthetic process"/>
    <property type="evidence" value="ECO:0007669"/>
    <property type="project" value="TreeGrafter"/>
</dbReference>
<proteinExistence type="inferred from homology"/>
<name>A0A1L9V5W5_ASPGL</name>
<dbReference type="PROSITE" id="PS50075">
    <property type="entry name" value="CARRIER"/>
    <property type="match status" value="5"/>
</dbReference>
<dbReference type="InterPro" id="IPR009081">
    <property type="entry name" value="PP-bd_ACP"/>
</dbReference>
<dbReference type="FunFam" id="3.30.300.30:FF:000015">
    <property type="entry name" value="Nonribosomal peptide synthase SidD"/>
    <property type="match status" value="5"/>
</dbReference>
<dbReference type="VEuPathDB" id="FungiDB:ASPGLDRAFT_159391"/>
<dbReference type="InterPro" id="IPR006162">
    <property type="entry name" value="Ppantetheine_attach_site"/>
</dbReference>
<keyword evidence="8" id="KW-1185">Reference proteome</keyword>
<dbReference type="Gene3D" id="3.30.559.10">
    <property type="entry name" value="Chloramphenicol acetyltransferase-like domain"/>
    <property type="match status" value="7"/>
</dbReference>
<dbReference type="Gene3D" id="2.30.38.10">
    <property type="entry name" value="Luciferase, Domain 3"/>
    <property type="match status" value="1"/>
</dbReference>
<dbReference type="SUPFAM" id="SSF56801">
    <property type="entry name" value="Acetyl-CoA synthetase-like"/>
    <property type="match status" value="5"/>
</dbReference>
<dbReference type="Proteomes" id="UP000184300">
    <property type="component" value="Unassembled WGS sequence"/>
</dbReference>
<dbReference type="FunFam" id="3.30.559.30:FF:000003">
    <property type="entry name" value="Nonribosomal peptide synthase SidD"/>
    <property type="match status" value="2"/>
</dbReference>
<dbReference type="CDD" id="cd19545">
    <property type="entry name" value="FUM14_C_NRPS-like"/>
    <property type="match status" value="2"/>
</dbReference>
<dbReference type="CDD" id="cd05918">
    <property type="entry name" value="A_NRPS_SidN3_like"/>
    <property type="match status" value="5"/>
</dbReference>
<evidence type="ECO:0000259" key="6">
    <source>
        <dbReference type="PROSITE" id="PS50075"/>
    </source>
</evidence>
<dbReference type="Gene3D" id="1.10.1200.10">
    <property type="entry name" value="ACP-like"/>
    <property type="match status" value="5"/>
</dbReference>
<evidence type="ECO:0000256" key="5">
    <source>
        <dbReference type="ARBA" id="ARBA00029454"/>
    </source>
</evidence>
<dbReference type="Pfam" id="PF00501">
    <property type="entry name" value="AMP-binding"/>
    <property type="match status" value="5"/>
</dbReference>
<dbReference type="CDD" id="cd19542">
    <property type="entry name" value="CT_NRPS-like"/>
    <property type="match status" value="3"/>
</dbReference>
<dbReference type="SUPFAM" id="SSF52777">
    <property type="entry name" value="CoA-dependent acyltransferases"/>
    <property type="match status" value="15"/>
</dbReference>
<dbReference type="Gene3D" id="3.30.559.30">
    <property type="entry name" value="Nonribosomal peptide synthetase, condensation domain"/>
    <property type="match status" value="8"/>
</dbReference>
<feature type="domain" description="Carrier" evidence="6">
    <location>
        <begin position="770"/>
        <end position="846"/>
    </location>
</feature>
<dbReference type="PROSITE" id="PS00455">
    <property type="entry name" value="AMP_BINDING"/>
    <property type="match status" value="4"/>
</dbReference>
<dbReference type="PANTHER" id="PTHR45527">
    <property type="entry name" value="NONRIBOSOMAL PEPTIDE SYNTHETASE"/>
    <property type="match status" value="1"/>
</dbReference>
<organism evidence="7 8">
    <name type="scientific">Aspergillus glaucus CBS 516.65</name>
    <dbReference type="NCBI Taxonomy" id="1160497"/>
    <lineage>
        <taxon>Eukaryota</taxon>
        <taxon>Fungi</taxon>
        <taxon>Dikarya</taxon>
        <taxon>Ascomycota</taxon>
        <taxon>Pezizomycotina</taxon>
        <taxon>Eurotiomycetes</taxon>
        <taxon>Eurotiomycetidae</taxon>
        <taxon>Eurotiales</taxon>
        <taxon>Aspergillaceae</taxon>
        <taxon>Aspergillus</taxon>
        <taxon>Aspergillus subgen. Aspergillus</taxon>
    </lineage>
</organism>
<evidence type="ECO:0000313" key="8">
    <source>
        <dbReference type="Proteomes" id="UP000184300"/>
    </source>
</evidence>
<dbReference type="NCBIfam" id="TIGR01733">
    <property type="entry name" value="AA-adenyl-dom"/>
    <property type="match status" value="4"/>
</dbReference>
<dbReference type="GeneID" id="34458696"/>
<comment type="similarity">
    <text evidence="5">Belongs to the NRP synthetase family.</text>
</comment>
<dbReference type="InterPro" id="IPR023213">
    <property type="entry name" value="CAT-like_dom_sf"/>
</dbReference>
<dbReference type="FunFam" id="3.30.559.10:FF:000016">
    <property type="entry name" value="Nonribosomal peptide synthase Pes1"/>
    <property type="match status" value="2"/>
</dbReference>
<dbReference type="FunFam" id="1.10.1200.10:FF:000005">
    <property type="entry name" value="Nonribosomal peptide synthetase 1"/>
    <property type="match status" value="3"/>
</dbReference>
<dbReference type="SMART" id="SM00823">
    <property type="entry name" value="PKS_PP"/>
    <property type="match status" value="5"/>
</dbReference>
<evidence type="ECO:0000313" key="7">
    <source>
        <dbReference type="EMBL" id="OJJ79232.1"/>
    </source>
</evidence>
<dbReference type="Gene3D" id="3.30.300.30">
    <property type="match status" value="5"/>
</dbReference>
<dbReference type="Gene3D" id="3.40.50.12780">
    <property type="entry name" value="N-terminal domain of ligase-like"/>
    <property type="match status" value="4"/>
</dbReference>
<dbReference type="InterPro" id="IPR042099">
    <property type="entry name" value="ANL_N_sf"/>
</dbReference>
<dbReference type="InterPro" id="IPR001242">
    <property type="entry name" value="Condensation_dom"/>
</dbReference>
<dbReference type="PROSITE" id="PS00012">
    <property type="entry name" value="PHOSPHOPANTETHEINE"/>
    <property type="match status" value="3"/>
</dbReference>
<dbReference type="InterPro" id="IPR045851">
    <property type="entry name" value="AMP-bd_C_sf"/>
</dbReference>
<feature type="domain" description="Carrier" evidence="6">
    <location>
        <begin position="4372"/>
        <end position="4448"/>
    </location>
</feature>
<keyword evidence="2" id="KW-0597">Phosphoprotein</keyword>
<keyword evidence="3" id="KW-0436">Ligase</keyword>